<evidence type="ECO:0000313" key="2">
    <source>
        <dbReference type="EMBL" id="XHV10075.1"/>
    </source>
</evidence>
<name>A0AB74UEX5_9VIRU</name>
<reference evidence="2" key="1">
    <citation type="submission" date="2024-02" db="EMBL/GenBank/DDBJ databases">
        <title>Novel Polymycoviruses Are Encapsidated in Filamentous Virions.</title>
        <authorList>
            <person name="Han Z."/>
            <person name="Jiang J."/>
            <person name="Xu W."/>
        </authorList>
    </citation>
    <scope>NUCLEOTIDE SEQUENCE</scope>
    <source>
        <strain evidence="2">PhcPmV1-dsRNA5</strain>
    </source>
</reference>
<dbReference type="Pfam" id="PF25660">
    <property type="entry name" value="CcFV1_CP"/>
    <property type="match status" value="1"/>
</dbReference>
<organism evidence="2">
    <name type="scientific">Phyllosticta capitalensis polymycovirus 1</name>
    <dbReference type="NCBI Taxonomy" id="3367395"/>
    <lineage>
        <taxon>Viruses</taxon>
        <taxon>Riboviria</taxon>
        <taxon>Riboviria incertae sedis</taxon>
        <taxon>Polymycoviridae</taxon>
        <taxon>Polymycovirus</taxon>
    </lineage>
</organism>
<protein>
    <submittedName>
        <fullName evidence="2">Capsid protein</fullName>
    </submittedName>
</protein>
<dbReference type="InterPro" id="IPR058041">
    <property type="entry name" value="CcFV1_CP"/>
</dbReference>
<feature type="region of interest" description="Disordered" evidence="1">
    <location>
        <begin position="231"/>
        <end position="275"/>
    </location>
</feature>
<proteinExistence type="predicted"/>
<evidence type="ECO:0000256" key="1">
    <source>
        <dbReference type="SAM" id="MobiDB-lite"/>
    </source>
</evidence>
<dbReference type="EMBL" id="PP359415">
    <property type="protein sequence ID" value="XHV10075.1"/>
    <property type="molecule type" value="Genomic_RNA"/>
</dbReference>
<accession>A0AB74UEX5</accession>
<sequence>MSFAERVPPTLPSKVATMSKEEFKALAGSFSLGFNPGDLYDAYVSTHRGNPVVLPPTTGTPKPLKVVAWSFVKDRGQYEATYGISSARAGELEDLLLRDREEGIAQIREIVANHPRTKASKRSVDVVDDGIPMAAGGTSAAQPSMSDIKALKAEIRAHSARYGEYKFGVEPTDARGSMAYRVRIGGGLYVYHQSKEGAVAAARIVRVNGRDHPLVSGHVFLALEGRTPVPNQGISPKYDYDGIGGPREEPLEDPVPTPPTRAGGGSPPKAGPSGN</sequence>